<feature type="signal peptide" evidence="2">
    <location>
        <begin position="1"/>
        <end position="18"/>
    </location>
</feature>
<reference evidence="4 5" key="1">
    <citation type="submission" date="2023-11" db="EMBL/GenBank/DDBJ databases">
        <authorList>
            <person name="Hedman E."/>
            <person name="Englund M."/>
            <person name="Stromberg M."/>
            <person name="Nyberg Akerstrom W."/>
            <person name="Nylinder S."/>
            <person name="Jareborg N."/>
            <person name="Kallberg Y."/>
            <person name="Kronander E."/>
        </authorList>
    </citation>
    <scope>NUCLEOTIDE SEQUENCE [LARGE SCALE GENOMIC DNA]</scope>
</reference>
<proteinExistence type="predicted"/>
<feature type="transmembrane region" description="Helical" evidence="1">
    <location>
        <begin position="532"/>
        <end position="549"/>
    </location>
</feature>
<dbReference type="InterPro" id="IPR052728">
    <property type="entry name" value="O2_lipid_transport_reg"/>
</dbReference>
<organism evidence="4 5">
    <name type="scientific">Parnassius mnemosyne</name>
    <name type="common">clouded apollo</name>
    <dbReference type="NCBI Taxonomy" id="213953"/>
    <lineage>
        <taxon>Eukaryota</taxon>
        <taxon>Metazoa</taxon>
        <taxon>Ecdysozoa</taxon>
        <taxon>Arthropoda</taxon>
        <taxon>Hexapoda</taxon>
        <taxon>Insecta</taxon>
        <taxon>Pterygota</taxon>
        <taxon>Neoptera</taxon>
        <taxon>Endopterygota</taxon>
        <taxon>Lepidoptera</taxon>
        <taxon>Glossata</taxon>
        <taxon>Ditrysia</taxon>
        <taxon>Papilionoidea</taxon>
        <taxon>Papilionidae</taxon>
        <taxon>Parnassiinae</taxon>
        <taxon>Parnassini</taxon>
        <taxon>Parnassius</taxon>
        <taxon>Driopa</taxon>
    </lineage>
</organism>
<name>A0AAV1KN53_9NEOP</name>
<dbReference type="Pfam" id="PF20146">
    <property type="entry name" value="NRF"/>
    <property type="match status" value="1"/>
</dbReference>
<dbReference type="InterPro" id="IPR006621">
    <property type="entry name" value="Nose-resist-to-fluoxetine_N"/>
</dbReference>
<dbReference type="PANTHER" id="PTHR11161:SF71">
    <property type="entry name" value="NOSE RESISTANT-TO-FLUOXETINE PROTEIN N-TERMINAL DOMAIN-CONTAINING PROTEIN"/>
    <property type="match status" value="1"/>
</dbReference>
<feature type="transmembrane region" description="Helical" evidence="1">
    <location>
        <begin position="243"/>
        <end position="265"/>
    </location>
</feature>
<accession>A0AAV1KN53</accession>
<evidence type="ECO:0000313" key="5">
    <source>
        <dbReference type="Proteomes" id="UP001314205"/>
    </source>
</evidence>
<feature type="transmembrane region" description="Helical" evidence="1">
    <location>
        <begin position="451"/>
        <end position="469"/>
    </location>
</feature>
<feature type="transmembrane region" description="Helical" evidence="1">
    <location>
        <begin position="343"/>
        <end position="366"/>
    </location>
</feature>
<evidence type="ECO:0000259" key="3">
    <source>
        <dbReference type="SMART" id="SM00703"/>
    </source>
</evidence>
<keyword evidence="1" id="KW-1133">Transmembrane helix</keyword>
<evidence type="ECO:0000256" key="1">
    <source>
        <dbReference type="SAM" id="Phobius"/>
    </source>
</evidence>
<keyword evidence="1" id="KW-0472">Membrane</keyword>
<feature type="transmembrane region" description="Helical" evidence="1">
    <location>
        <begin position="561"/>
        <end position="583"/>
    </location>
</feature>
<sequence length="749" mass="85770">MKYTFILFSIAVIKSVHSYVVSETKDVKNTKDLYENRTSIHKFIEKKHESWKIFTAEERGVYLDDVLYALRNQNWTADEKPCLNETLLVLQNLQNFTLLSVWQWDSISSEPQGLLYGNRYHLGNFDQCIEVPWDDTYPDLRNQYCLADIVLERSDKTPRKRVKDLYNPYQSALDLIEHRSLFMRPLNYLTWGLCVPSSCQPQSVQRLLGILLAQSHLGAAGLRARITVNEPCQSIDKPREYDALFYSFIGVMAFFAAVVLICTYIRHKRSVREKKTLGDEIIKAICLKNNAQDLLKVNKGGTEVFYGIRFLNICFIVLDHQFGMANGGPISNGAQVDKAALSIIGLLILHNDLFVDTFFLLSGFLAATGLSAFKRFPNPFILILKRYLRLATAFAVVIFYVSAVYPYTGSGPLWNRAIASDTDQCRKNWWISLLMLNNYIDSENICMVVSWYIPCDFHFFTFTMLLYWLYRKHAKLGITCAVVVSIAAIITPGIVNYLHQLPPIQLFTYDFLTNPRSLEQFHLTYIKSHTRYASYLVGFFSGLIFNKYKTKDNINRISKKYSVLGACFGIVMMLAIMMYGATFVWRDYGPIGAAIYAAIERPLWASSAALLLVCCCLGHVPLLKSFLSWYPWVPLSRLSYGLYLTHAIIITRNVFSARVSQHADIFFFFIQTAGVIFWGCLASLIILILVELPVINLISLCFKQRPKSEDNQPKIKENYQHRNIETSGVENGGFMQENLICPNKIVVKF</sequence>
<dbReference type="Pfam" id="PF01757">
    <property type="entry name" value="Acyl_transf_3"/>
    <property type="match status" value="1"/>
</dbReference>
<keyword evidence="1" id="KW-0812">Transmembrane</keyword>
<dbReference type="InterPro" id="IPR002656">
    <property type="entry name" value="Acyl_transf_3_dom"/>
</dbReference>
<dbReference type="SMART" id="SM00703">
    <property type="entry name" value="NRF"/>
    <property type="match status" value="1"/>
</dbReference>
<feature type="transmembrane region" description="Helical" evidence="1">
    <location>
        <begin position="476"/>
        <end position="498"/>
    </location>
</feature>
<dbReference type="PANTHER" id="PTHR11161">
    <property type="entry name" value="O-ACYLTRANSFERASE"/>
    <property type="match status" value="1"/>
</dbReference>
<evidence type="ECO:0000313" key="4">
    <source>
        <dbReference type="EMBL" id="CAK1583572.1"/>
    </source>
</evidence>
<dbReference type="EMBL" id="CAVLGL010000057">
    <property type="protein sequence ID" value="CAK1583572.1"/>
    <property type="molecule type" value="Genomic_DNA"/>
</dbReference>
<comment type="caution">
    <text evidence="4">The sequence shown here is derived from an EMBL/GenBank/DDBJ whole genome shotgun (WGS) entry which is preliminary data.</text>
</comment>
<feature type="transmembrane region" description="Helical" evidence="1">
    <location>
        <begin position="603"/>
        <end position="623"/>
    </location>
</feature>
<dbReference type="AlphaFoldDB" id="A0AAV1KN53"/>
<keyword evidence="5" id="KW-1185">Reference proteome</keyword>
<feature type="transmembrane region" description="Helical" evidence="1">
    <location>
        <begin position="304"/>
        <end position="323"/>
    </location>
</feature>
<feature type="chain" id="PRO_5043841620" description="Nose resistant-to-fluoxetine protein N-terminal domain-containing protein" evidence="2">
    <location>
        <begin position="19"/>
        <end position="749"/>
    </location>
</feature>
<dbReference type="Proteomes" id="UP001314205">
    <property type="component" value="Unassembled WGS sequence"/>
</dbReference>
<feature type="domain" description="Nose resistant-to-fluoxetine protein N-terminal" evidence="3">
    <location>
        <begin position="79"/>
        <end position="228"/>
    </location>
</feature>
<feature type="transmembrane region" description="Helical" evidence="1">
    <location>
        <begin position="675"/>
        <end position="698"/>
    </location>
</feature>
<evidence type="ECO:0000256" key="2">
    <source>
        <dbReference type="SAM" id="SignalP"/>
    </source>
</evidence>
<dbReference type="GO" id="GO:0016747">
    <property type="term" value="F:acyltransferase activity, transferring groups other than amino-acyl groups"/>
    <property type="evidence" value="ECO:0007669"/>
    <property type="project" value="InterPro"/>
</dbReference>
<feature type="transmembrane region" description="Helical" evidence="1">
    <location>
        <begin position="387"/>
        <end position="407"/>
    </location>
</feature>
<protein>
    <recommendedName>
        <fullName evidence="3">Nose resistant-to-fluoxetine protein N-terminal domain-containing protein</fullName>
    </recommendedName>
</protein>
<keyword evidence="2" id="KW-0732">Signal</keyword>
<feature type="transmembrane region" description="Helical" evidence="1">
    <location>
        <begin position="635"/>
        <end position="655"/>
    </location>
</feature>
<gene>
    <name evidence="4" type="ORF">PARMNEM_LOCUS4952</name>
</gene>